<dbReference type="Proteomes" id="UP000534306">
    <property type="component" value="Unassembled WGS sequence"/>
</dbReference>
<dbReference type="Pfam" id="PF12840">
    <property type="entry name" value="HTH_20"/>
    <property type="match status" value="1"/>
</dbReference>
<dbReference type="AlphaFoldDB" id="A0A7Y4NYS6"/>
<reference evidence="7 8" key="1">
    <citation type="submission" date="2020-05" db="EMBL/GenBank/DDBJ databases">
        <title>Genome sequence of Kribbella sandramycini ATCC 39419.</title>
        <authorList>
            <person name="Maclea K.S."/>
            <person name="Fair J.L."/>
        </authorList>
    </citation>
    <scope>NUCLEOTIDE SEQUENCE [LARGE SCALE GENOMIC DNA]</scope>
    <source>
        <strain evidence="7 8">ATCC 39419</strain>
    </source>
</reference>
<dbReference type="EMBL" id="JABJRC010000001">
    <property type="protein sequence ID" value="NOL39229.1"/>
    <property type="molecule type" value="Genomic_DNA"/>
</dbReference>
<dbReference type="GO" id="GO:0003677">
    <property type="term" value="F:DNA binding"/>
    <property type="evidence" value="ECO:0007669"/>
    <property type="project" value="UniProtKB-KW"/>
</dbReference>
<accession>A0A7Y4NYS6</accession>
<evidence type="ECO:0000256" key="3">
    <source>
        <dbReference type="ARBA" id="ARBA00023125"/>
    </source>
</evidence>
<dbReference type="PANTHER" id="PTHR33154">
    <property type="entry name" value="TRANSCRIPTIONAL REGULATOR, ARSR FAMILY"/>
    <property type="match status" value="1"/>
</dbReference>
<dbReference type="SUPFAM" id="SSF55961">
    <property type="entry name" value="Bet v1-like"/>
    <property type="match status" value="1"/>
</dbReference>
<comment type="caution">
    <text evidence="7">The sequence shown here is derived from an EMBL/GenBank/DDBJ whole genome shotgun (WGS) entry which is preliminary data.</text>
</comment>
<dbReference type="SUPFAM" id="SSF46785">
    <property type="entry name" value="Winged helix' DNA-binding domain"/>
    <property type="match status" value="1"/>
</dbReference>
<dbReference type="CDD" id="cd00090">
    <property type="entry name" value="HTH_ARSR"/>
    <property type="match status" value="1"/>
</dbReference>
<evidence type="ECO:0000256" key="2">
    <source>
        <dbReference type="ARBA" id="ARBA00023015"/>
    </source>
</evidence>
<dbReference type="InterPro" id="IPR051081">
    <property type="entry name" value="HTH_MetalResp_TranReg"/>
</dbReference>
<organism evidence="7 8">
    <name type="scientific">Kribbella sandramycini</name>
    <dbReference type="NCBI Taxonomy" id="60450"/>
    <lineage>
        <taxon>Bacteria</taxon>
        <taxon>Bacillati</taxon>
        <taxon>Actinomycetota</taxon>
        <taxon>Actinomycetes</taxon>
        <taxon>Propionibacteriales</taxon>
        <taxon>Kribbellaceae</taxon>
        <taxon>Kribbella</taxon>
    </lineage>
</organism>
<dbReference type="Proteomes" id="UP000553957">
    <property type="component" value="Unassembled WGS sequence"/>
</dbReference>
<keyword evidence="2" id="KW-0805">Transcription regulation</keyword>
<keyword evidence="4" id="KW-0804">Transcription</keyword>
<evidence type="ECO:0000256" key="4">
    <source>
        <dbReference type="ARBA" id="ARBA00023163"/>
    </source>
</evidence>
<name>A0A7Y4NYS6_9ACTN</name>
<evidence type="ECO:0000313" key="9">
    <source>
        <dbReference type="Proteomes" id="UP000553957"/>
    </source>
</evidence>
<dbReference type="InterPro" id="IPR036388">
    <property type="entry name" value="WH-like_DNA-bd_sf"/>
</dbReference>
<sequence>MEQIAAVLGDGTRWRIVELLAERPRSVGELAELVGMRQPQATKHLQTLARAGLVTVVPLGQRRVYALDVEPLRALELRVRELIATAEAHAGDRDVISRYQAAIAAESARADRDRWADGRTFAFERVLPVEPAVVWRHWVEPALLAEWWAPPSLRVTDAVLEPHAGGRAVLEYADAEGRYRAEGVVHAASESERLVFDLALLDAPAVVSFRTTYDLTLTAVPEGTRLQLDLRITDSTVEAVPAIAGIPTGWNQVLDNLAHQVQGAQS</sequence>
<dbReference type="SMART" id="SM00418">
    <property type="entry name" value="HTH_ARSR"/>
    <property type="match status" value="1"/>
</dbReference>
<dbReference type="EMBL" id="JACHKF010000001">
    <property type="protein sequence ID" value="MBB6568177.1"/>
    <property type="molecule type" value="Genomic_DNA"/>
</dbReference>
<dbReference type="Gene3D" id="1.10.10.10">
    <property type="entry name" value="Winged helix-like DNA-binding domain superfamily/Winged helix DNA-binding domain"/>
    <property type="match status" value="1"/>
</dbReference>
<proteinExistence type="inferred from homology"/>
<dbReference type="PROSITE" id="PS50987">
    <property type="entry name" value="HTH_ARSR_2"/>
    <property type="match status" value="1"/>
</dbReference>
<dbReference type="InterPro" id="IPR011991">
    <property type="entry name" value="ArsR-like_HTH"/>
</dbReference>
<dbReference type="InterPro" id="IPR001845">
    <property type="entry name" value="HTH_ArsR_DNA-bd_dom"/>
</dbReference>
<evidence type="ECO:0000313" key="6">
    <source>
        <dbReference type="EMBL" id="MBB6568177.1"/>
    </source>
</evidence>
<dbReference type="InterPro" id="IPR013538">
    <property type="entry name" value="ASHA1/2-like_C"/>
</dbReference>
<keyword evidence="8" id="KW-1185">Reference proteome</keyword>
<dbReference type="Pfam" id="PF08327">
    <property type="entry name" value="AHSA1"/>
    <property type="match status" value="1"/>
</dbReference>
<keyword evidence="3 6" id="KW-0238">DNA-binding</keyword>
<feature type="domain" description="HTH arsR-type" evidence="5">
    <location>
        <begin position="1"/>
        <end position="94"/>
    </location>
</feature>
<reference evidence="6 9" key="2">
    <citation type="submission" date="2020-08" db="EMBL/GenBank/DDBJ databases">
        <title>Sequencing the genomes of 1000 actinobacteria strains.</title>
        <authorList>
            <person name="Klenk H.-P."/>
        </authorList>
    </citation>
    <scope>NUCLEOTIDE SEQUENCE [LARGE SCALE GENOMIC DNA]</scope>
    <source>
        <strain evidence="6 9">DSM 15626</strain>
    </source>
</reference>
<dbReference type="GO" id="GO:0003700">
    <property type="term" value="F:DNA-binding transcription factor activity"/>
    <property type="evidence" value="ECO:0007669"/>
    <property type="project" value="InterPro"/>
</dbReference>
<dbReference type="Gene3D" id="3.30.530.20">
    <property type="match status" value="1"/>
</dbReference>
<dbReference type="RefSeq" id="WP_171670809.1">
    <property type="nucleotide sequence ID" value="NZ_BAAAGT010000003.1"/>
</dbReference>
<dbReference type="InterPro" id="IPR023393">
    <property type="entry name" value="START-like_dom_sf"/>
</dbReference>
<evidence type="ECO:0000256" key="1">
    <source>
        <dbReference type="ARBA" id="ARBA00006817"/>
    </source>
</evidence>
<evidence type="ECO:0000313" key="7">
    <source>
        <dbReference type="EMBL" id="NOL39229.1"/>
    </source>
</evidence>
<dbReference type="InterPro" id="IPR036390">
    <property type="entry name" value="WH_DNA-bd_sf"/>
</dbReference>
<dbReference type="CDD" id="cd07814">
    <property type="entry name" value="SRPBCC_CalC_Aha1-like"/>
    <property type="match status" value="1"/>
</dbReference>
<dbReference type="NCBIfam" id="NF033788">
    <property type="entry name" value="HTH_metalloreg"/>
    <property type="match status" value="1"/>
</dbReference>
<gene>
    <name evidence="6" type="ORF">HNR71_003814</name>
    <name evidence="7" type="ORF">HPO96_03130</name>
</gene>
<protein>
    <submittedName>
        <fullName evidence="7">Metalloregulator ArsR/SmtB family transcription factor</fullName>
    </submittedName>
</protein>
<evidence type="ECO:0000259" key="5">
    <source>
        <dbReference type="PROSITE" id="PS50987"/>
    </source>
</evidence>
<dbReference type="PANTHER" id="PTHR33154:SF33">
    <property type="entry name" value="TRANSCRIPTIONAL REPRESSOR SDPR"/>
    <property type="match status" value="1"/>
</dbReference>
<comment type="similarity">
    <text evidence="1">Belongs to the AHA1 family.</text>
</comment>
<evidence type="ECO:0000313" key="8">
    <source>
        <dbReference type="Proteomes" id="UP000534306"/>
    </source>
</evidence>